<comment type="similarity">
    <text evidence="1">Belongs to the acetyltransferase family. RimI subfamily.</text>
</comment>
<dbReference type="InterPro" id="IPR000182">
    <property type="entry name" value="GNAT_dom"/>
</dbReference>
<dbReference type="STRING" id="1705394.SP60_00745"/>
<proteinExistence type="inferred from homology"/>
<dbReference type="RefSeq" id="WP_053950822.1">
    <property type="nucleotide sequence ID" value="NZ_CP010552.1"/>
</dbReference>
<dbReference type="Proteomes" id="UP000058020">
    <property type="component" value="Chromosome"/>
</dbReference>
<evidence type="ECO:0000313" key="6">
    <source>
        <dbReference type="EMBL" id="ALE51906.1"/>
    </source>
</evidence>
<dbReference type="InterPro" id="IPR016181">
    <property type="entry name" value="Acyl_CoA_acyltransferase"/>
</dbReference>
<dbReference type="OrthoDB" id="9796919at2"/>
<protein>
    <recommendedName>
        <fullName evidence="5">N-acetyltransferase domain-containing protein</fullName>
    </recommendedName>
</protein>
<name>A0A0M4NVG5_9GAMM</name>
<dbReference type="NCBIfam" id="TIGR01575">
    <property type="entry name" value="rimI"/>
    <property type="match status" value="1"/>
</dbReference>
<sequence length="160" mass="18524">MSWGIFTKTKLTTRLINTSFKEATRQDIDEILTIEQSVFATPWSRQKLLDSFSNPNAHVQLIMHNEQISGYLITLNSIDFLDILTLAIAPQLQRQGLGKRLLDDLLQRLELHNAQAILLEVRISNVSAINFYQQYGFELIDTREKYYSNLEDAKILRLLI</sequence>
<dbReference type="KEGG" id="tho:SP60_00745"/>
<dbReference type="InterPro" id="IPR050680">
    <property type="entry name" value="YpeA/RimI_acetyltransf"/>
</dbReference>
<evidence type="ECO:0000256" key="2">
    <source>
        <dbReference type="ARBA" id="ARBA00022490"/>
    </source>
</evidence>
<dbReference type="Pfam" id="PF00583">
    <property type="entry name" value="Acetyltransf_1"/>
    <property type="match status" value="1"/>
</dbReference>
<keyword evidence="3" id="KW-0808">Transferase</keyword>
<feature type="domain" description="N-acetyltransferase" evidence="5">
    <location>
        <begin position="18"/>
        <end position="160"/>
    </location>
</feature>
<dbReference type="PANTHER" id="PTHR43420:SF12">
    <property type="entry name" value="N-ACETYLTRANSFERASE DOMAIN-CONTAINING PROTEIN"/>
    <property type="match status" value="1"/>
</dbReference>
<evidence type="ECO:0000256" key="4">
    <source>
        <dbReference type="ARBA" id="ARBA00023315"/>
    </source>
</evidence>
<dbReference type="InterPro" id="IPR006464">
    <property type="entry name" value="AcTrfase_RimI/Ard1"/>
</dbReference>
<dbReference type="Gene3D" id="3.40.630.30">
    <property type="match status" value="1"/>
</dbReference>
<dbReference type="SUPFAM" id="SSF55729">
    <property type="entry name" value="Acyl-CoA N-acyltransferases (Nat)"/>
    <property type="match status" value="1"/>
</dbReference>
<reference evidence="6 7" key="1">
    <citation type="journal article" date="2015" name="Genome Announc.">
        <title>Genome Sequence of 'Candidatus Thioglobus autotrophica' Strain EF1, a Chemoautotroph from the SUP05 Clade of Marine Gammaproteobacteria.</title>
        <authorList>
            <person name="Shah V."/>
            <person name="Morris R.M."/>
        </authorList>
    </citation>
    <scope>NUCLEOTIDE SEQUENCE [LARGE SCALE GENOMIC DNA]</scope>
    <source>
        <strain evidence="6 7">EF1</strain>
    </source>
</reference>
<evidence type="ECO:0000256" key="1">
    <source>
        <dbReference type="ARBA" id="ARBA00005395"/>
    </source>
</evidence>
<accession>A0A0M4NVG5</accession>
<gene>
    <name evidence="6" type="ORF">SP60_00745</name>
</gene>
<evidence type="ECO:0000259" key="5">
    <source>
        <dbReference type="PROSITE" id="PS51186"/>
    </source>
</evidence>
<dbReference type="PANTHER" id="PTHR43420">
    <property type="entry name" value="ACETYLTRANSFERASE"/>
    <property type="match status" value="1"/>
</dbReference>
<evidence type="ECO:0000313" key="7">
    <source>
        <dbReference type="Proteomes" id="UP000058020"/>
    </source>
</evidence>
<dbReference type="AlphaFoldDB" id="A0A0M4NVG5"/>
<evidence type="ECO:0000256" key="3">
    <source>
        <dbReference type="ARBA" id="ARBA00022679"/>
    </source>
</evidence>
<organism evidence="6 7">
    <name type="scientific">Candidatus Thioglobus autotrophicus</name>
    <dbReference type="NCBI Taxonomy" id="1705394"/>
    <lineage>
        <taxon>Bacteria</taxon>
        <taxon>Pseudomonadati</taxon>
        <taxon>Pseudomonadota</taxon>
        <taxon>Gammaproteobacteria</taxon>
        <taxon>Candidatus Pseudothioglobaceae</taxon>
        <taxon>Candidatus Thioglobus</taxon>
    </lineage>
</organism>
<dbReference type="PROSITE" id="PS51186">
    <property type="entry name" value="GNAT"/>
    <property type="match status" value="1"/>
</dbReference>
<dbReference type="EMBL" id="CP010552">
    <property type="protein sequence ID" value="ALE51906.1"/>
    <property type="molecule type" value="Genomic_DNA"/>
</dbReference>
<keyword evidence="4" id="KW-0012">Acyltransferase</keyword>
<dbReference type="GO" id="GO:0008080">
    <property type="term" value="F:N-acetyltransferase activity"/>
    <property type="evidence" value="ECO:0007669"/>
    <property type="project" value="InterPro"/>
</dbReference>
<keyword evidence="2" id="KW-0963">Cytoplasm</keyword>
<keyword evidence="7" id="KW-1185">Reference proteome</keyword>